<dbReference type="InterPro" id="IPR009056">
    <property type="entry name" value="Cyt_c-like_dom"/>
</dbReference>
<dbReference type="InterPro" id="IPR036909">
    <property type="entry name" value="Cyt_c-like_dom_sf"/>
</dbReference>
<dbReference type="AlphaFoldDB" id="R4X137"/>
<evidence type="ECO:0000256" key="1">
    <source>
        <dbReference type="ARBA" id="ARBA00022617"/>
    </source>
</evidence>
<dbReference type="InterPro" id="IPR037165">
    <property type="entry name" value="AldOxase/xan_DH_Mopterin-bd_sf"/>
</dbReference>
<gene>
    <name evidence="6" type="ORF">BRPE64_DCDS10940</name>
</gene>
<feature type="domain" description="Cytochrome c" evidence="5">
    <location>
        <begin position="506"/>
        <end position="609"/>
    </location>
</feature>
<dbReference type="EMBL" id="AP013061">
    <property type="protein sequence ID" value="BAN28030.1"/>
    <property type="molecule type" value="Genomic_DNA"/>
</dbReference>
<keyword evidence="6" id="KW-0614">Plasmid</keyword>
<keyword evidence="7" id="KW-1185">Reference proteome</keyword>
<dbReference type="SUPFAM" id="SSF56003">
    <property type="entry name" value="Molybdenum cofactor-binding domain"/>
    <property type="match status" value="1"/>
</dbReference>
<dbReference type="Proteomes" id="UP000013966">
    <property type="component" value="Plasmid p1"/>
</dbReference>
<keyword evidence="1 4" id="KW-0349">Heme</keyword>
<proteinExistence type="predicted"/>
<dbReference type="GO" id="GO:0016491">
    <property type="term" value="F:oxidoreductase activity"/>
    <property type="evidence" value="ECO:0007669"/>
    <property type="project" value="InterPro"/>
</dbReference>
<protein>
    <submittedName>
        <fullName evidence="6">Gluconate 2-dehydrogenase</fullName>
    </submittedName>
</protein>
<sequence length="887" mass="94375">MNDMSDLRVCEIATLAACVIVDIDDDIATLAARMSLDAGVSWIAAGSMGAFVADEAQHAFDAARRLAAALAQPDAEASAIVTSRERLPHEKRYTWPLFDDALHACDVLARDDGTSIELRCATSDAQQLCAQLAHASGLPATRFAIRATSNIEDESFVATLAAVMLLHRTGRAVHVRGVMSARETKDVRMSLGASLDEAGHLNAWRYDADTGRSMHETSSEHTPNPYAVRDETLHTDDGFETIPHTAHAFARESFIDEIADARAIDPLQYRLAHLDPIDDAGARELIDTLADRASWTTKAKRAGNAKNLQGRGFAFDKRDDAYSAWIVDLDVNRATGDVAIQRVVAGSAKGRRSIGAIAGMSSARIAAAASKLIGVRLDAHAAHDETPRAQPLAHRIETTALQDTPATREAPSIDTSPAAAAIANALYDATGVRFRAPPFTPERVRDALNGASAPGNALPRRMRRTLRGAMAATGLGGLVALACTAWPLRAPIASIAKPDASTWSQATIARGRDVAAAGDCAVCHTAPGGAVNAGGLGLETPFGTVYTTNITPDEKTGIGNWSFAAFDRAMRQGISRDGHHLYPAFPYTSFAKISDADMTALYAYLMSQPAVESTPPQTRLPFPLNQRGLVAGWNALYLKQGEYVPDATRSALWNRGKYLVDGAGHCGACHSPRNAIGAEKGGRLYLTGGSAEGWMAPSLVANSKLPVRWTEQALFDYLRTGFSHEHGVAAGPMAPVVSHLATLPAEDVRAMAHYVASLSPVAVETRAPSQPDALRLHALDNGRRTFDAACAVCHAQTGGVGNFGVRPLLSLNTSVSDASPDNLLHVILHGIDAPATDELGYMPGFKDSFDDRQVAELAAYIRAEFAPREPAWSGLAQATARIRAAGH</sequence>
<dbReference type="GO" id="GO:0046872">
    <property type="term" value="F:metal ion binding"/>
    <property type="evidence" value="ECO:0007669"/>
    <property type="project" value="UniProtKB-KW"/>
</dbReference>
<dbReference type="PATRIC" id="fig|758793.3.peg.6234"/>
<dbReference type="Gene3D" id="3.30.365.10">
    <property type="entry name" value="Aldehyde oxidase/xanthine dehydrogenase, molybdopterin binding domain"/>
    <property type="match status" value="1"/>
</dbReference>
<dbReference type="Gene3D" id="1.10.760.10">
    <property type="entry name" value="Cytochrome c-like domain"/>
    <property type="match status" value="3"/>
</dbReference>
<evidence type="ECO:0000256" key="2">
    <source>
        <dbReference type="ARBA" id="ARBA00022723"/>
    </source>
</evidence>
<dbReference type="Pfam" id="PF13442">
    <property type="entry name" value="Cytochrome_CBB3"/>
    <property type="match status" value="1"/>
</dbReference>
<dbReference type="KEGG" id="buo:BRPE64_DCDS10940"/>
<keyword evidence="2 4" id="KW-0479">Metal-binding</keyword>
<reference evidence="6 7" key="1">
    <citation type="journal article" date="2013" name="Genome Announc.">
        <title>Complete Genome Sequence of Burkholderia sp. Strain RPE64, Bacterial Symbiont of the Bean Bug Riptortus pedestris.</title>
        <authorList>
            <person name="Shibata T.F."/>
            <person name="Maeda T."/>
            <person name="Nikoh N."/>
            <person name="Yamaguchi K."/>
            <person name="Oshima K."/>
            <person name="Hattori M."/>
            <person name="Nishiyama T."/>
            <person name="Hasebe M."/>
            <person name="Fukatsu T."/>
            <person name="Kikuchi Y."/>
            <person name="Shigenobu S."/>
        </authorList>
    </citation>
    <scope>NUCLEOTIDE SEQUENCE [LARGE SCALE GENOMIC DNA]</scope>
    <source>
        <plasmid evidence="6 7">p1</plasmid>
    </source>
</reference>
<evidence type="ECO:0000313" key="7">
    <source>
        <dbReference type="Proteomes" id="UP000013966"/>
    </source>
</evidence>
<name>R4X137_9BURK</name>
<dbReference type="Pfam" id="PF00034">
    <property type="entry name" value="Cytochrom_C"/>
    <property type="match status" value="1"/>
</dbReference>
<feature type="domain" description="Cytochrome c" evidence="5">
    <location>
        <begin position="651"/>
        <end position="759"/>
    </location>
</feature>
<evidence type="ECO:0000256" key="4">
    <source>
        <dbReference type="PROSITE-ProRule" id="PRU00433"/>
    </source>
</evidence>
<accession>R4X137</accession>
<dbReference type="PANTHER" id="PTHR35008">
    <property type="entry name" value="BLL4482 PROTEIN-RELATED"/>
    <property type="match status" value="1"/>
</dbReference>
<evidence type="ECO:0000256" key="3">
    <source>
        <dbReference type="ARBA" id="ARBA00023004"/>
    </source>
</evidence>
<dbReference type="SUPFAM" id="SSF46626">
    <property type="entry name" value="Cytochrome c"/>
    <property type="match status" value="3"/>
</dbReference>
<evidence type="ECO:0000313" key="6">
    <source>
        <dbReference type="EMBL" id="BAN28030.1"/>
    </source>
</evidence>
<dbReference type="GO" id="GO:0009055">
    <property type="term" value="F:electron transfer activity"/>
    <property type="evidence" value="ECO:0007669"/>
    <property type="project" value="InterPro"/>
</dbReference>
<dbReference type="GO" id="GO:0020037">
    <property type="term" value="F:heme binding"/>
    <property type="evidence" value="ECO:0007669"/>
    <property type="project" value="InterPro"/>
</dbReference>
<evidence type="ECO:0000259" key="5">
    <source>
        <dbReference type="PROSITE" id="PS51007"/>
    </source>
</evidence>
<dbReference type="HOGENOM" id="CLU_007015_2_0_4"/>
<feature type="domain" description="Cytochrome c" evidence="5">
    <location>
        <begin position="777"/>
        <end position="865"/>
    </location>
</feature>
<organism evidence="6 7">
    <name type="scientific">Caballeronia insecticola</name>
    <dbReference type="NCBI Taxonomy" id="758793"/>
    <lineage>
        <taxon>Bacteria</taxon>
        <taxon>Pseudomonadati</taxon>
        <taxon>Pseudomonadota</taxon>
        <taxon>Betaproteobacteria</taxon>
        <taxon>Burkholderiales</taxon>
        <taxon>Burkholderiaceae</taxon>
        <taxon>Caballeronia</taxon>
    </lineage>
</organism>
<keyword evidence="3 4" id="KW-0408">Iron</keyword>
<dbReference type="InterPro" id="IPR051459">
    <property type="entry name" value="Cytochrome_c-type_DH"/>
</dbReference>
<dbReference type="RefSeq" id="WP_016348738.1">
    <property type="nucleotide sequence ID" value="NC_021289.1"/>
</dbReference>
<dbReference type="PANTHER" id="PTHR35008:SF8">
    <property type="entry name" value="ALCOHOL DEHYDROGENASE CYTOCHROME C SUBUNIT"/>
    <property type="match status" value="1"/>
</dbReference>
<geneLocation type="plasmid" evidence="6 7">
    <name>p1</name>
</geneLocation>
<reference evidence="6 7" key="2">
    <citation type="journal article" date="2018" name="Int. J. Syst. Evol. Microbiol.">
        <title>Burkholderia insecticola sp. nov., a gut symbiotic bacterium of the bean bug Riptortus pedestris.</title>
        <authorList>
            <person name="Takeshita K."/>
            <person name="Tamaki H."/>
            <person name="Ohbayashi T."/>
            <person name="Meng X.-Y."/>
            <person name="Sone T."/>
            <person name="Mitani Y."/>
            <person name="Peeters C."/>
            <person name="Kikuchi Y."/>
            <person name="Vandamme P."/>
        </authorList>
    </citation>
    <scope>NUCLEOTIDE SEQUENCE [LARGE SCALE GENOMIC DNA]</scope>
    <source>
        <strain evidence="6">RPE64</strain>
        <plasmid evidence="6 7">p1</plasmid>
    </source>
</reference>
<dbReference type="PROSITE" id="PS51007">
    <property type="entry name" value="CYTC"/>
    <property type="match status" value="3"/>
</dbReference>